<comment type="caution">
    <text evidence="7">The sequence shown here is derived from an EMBL/GenBank/DDBJ whole genome shotgun (WGS) entry which is preliminary data.</text>
</comment>
<name>A0A7W9X2W1_9BURK</name>
<dbReference type="PANTHER" id="PTHR44757:SF2">
    <property type="entry name" value="BIOFILM ARCHITECTURE MAINTENANCE PROTEIN MBAA"/>
    <property type="match status" value="1"/>
</dbReference>
<evidence type="ECO:0000313" key="7">
    <source>
        <dbReference type="EMBL" id="MBB6135502.1"/>
    </source>
</evidence>
<dbReference type="Gene3D" id="3.30.70.270">
    <property type="match status" value="1"/>
</dbReference>
<protein>
    <submittedName>
        <fullName evidence="7">Diguanylate cyclase (GGDEF)-like protein/PAS domain S-box-containing protein</fullName>
    </submittedName>
</protein>
<dbReference type="CDD" id="cd01949">
    <property type="entry name" value="GGDEF"/>
    <property type="match status" value="1"/>
</dbReference>
<dbReference type="Pfam" id="PF00563">
    <property type="entry name" value="EAL"/>
    <property type="match status" value="1"/>
</dbReference>
<evidence type="ECO:0000259" key="6">
    <source>
        <dbReference type="PROSITE" id="PS50887"/>
    </source>
</evidence>
<dbReference type="InterPro" id="IPR000014">
    <property type="entry name" value="PAS"/>
</dbReference>
<dbReference type="PROSITE" id="PS50110">
    <property type="entry name" value="RESPONSE_REGULATORY"/>
    <property type="match status" value="2"/>
</dbReference>
<dbReference type="InterPro" id="IPR029787">
    <property type="entry name" value="Nucleotide_cyclase"/>
</dbReference>
<keyword evidence="1" id="KW-0597">Phosphoprotein</keyword>
<dbReference type="Pfam" id="PF00990">
    <property type="entry name" value="GGDEF"/>
    <property type="match status" value="1"/>
</dbReference>
<sequence>MISLSDIRRARILVVDDEPVNVQLLEYLLKTTGYENVTSTFDPRQVVALHLKHRFDLIILDLHMPGMDGFDVMEALKPLESDSWLPVLVVTAEPDKKLAALEAGARDFIGKPFDTVEVMTRIRNLLEVRLLHRESLDYGSELERQVRERTAELARFRGAMDATPDALFLIDTANMAMVDVSEGACRMLGFSREALLRIDPVALGLASRSQLERHIGAAAQGGPPEPDIVETDLLRAGGEGSVPVEISWKLQDPQGQRNAQRMLIAVARDISERLLAQERLRHAASYDALTGLPNRTLFFENLRGTIELAQDKNWRVAVLCITLDRFKVINDSLGTAPGDELLRQFSTRLVRCVRVRDSVGRLGGDEFALILTMPREQQDAVNMANEVRESLRLPFDLHGQQAALTASIGIAMYPDDTIDPGTLVKYADTAMVRAKEAGRDGYRFFTAGMNVQVLARLDLELALRGALADNQFVLHYQPKMELNTGRIAGSEALLRWNRPGYGLVYPAEFVPVMEETGLVVRVGDWIIDEACRQIAAWNAAGVRDVRVAVNVSSRQFVEGDLEEVVRSALERHGIEAGLLELELTESALMQNAERTTEVLTRLKALGIRIAIDDFGTGYSSLAYLKRFPIDKLKIDIAFVRDIVTNPDDAAIALAIISMAHSLHMQVVAEGVETRAQMAYLRRNRCDEIQGFYFSRALPAAQLATLVVSNRASPDQLPEVVDNVQTLLIVDDDANVLAALHRLFRRDGYRVLTAGSPAEGFELLALYHVHVILCDQRMPVMSGTEFLSKVKEMYPDTIRIILSGDTGVEAVLDSINRGAIYRFYTKPWDDMTLRDNIRLAFRHYWMTHGPYDDRKAPREGDEQEATPQGRPGSITA</sequence>
<dbReference type="PROSITE" id="PS50883">
    <property type="entry name" value="EAL"/>
    <property type="match status" value="1"/>
</dbReference>
<dbReference type="NCBIfam" id="TIGR00254">
    <property type="entry name" value="GGDEF"/>
    <property type="match status" value="1"/>
</dbReference>
<dbReference type="InterPro" id="IPR035965">
    <property type="entry name" value="PAS-like_dom_sf"/>
</dbReference>
<dbReference type="EMBL" id="JACHBX010000004">
    <property type="protein sequence ID" value="MBB6135502.1"/>
    <property type="molecule type" value="Genomic_DNA"/>
</dbReference>
<evidence type="ECO:0000259" key="3">
    <source>
        <dbReference type="PROSITE" id="PS50110"/>
    </source>
</evidence>
<dbReference type="InterPro" id="IPR001633">
    <property type="entry name" value="EAL_dom"/>
</dbReference>
<evidence type="ECO:0000259" key="5">
    <source>
        <dbReference type="PROSITE" id="PS50883"/>
    </source>
</evidence>
<feature type="modified residue" description="4-aspartylphosphate" evidence="1">
    <location>
        <position position="774"/>
    </location>
</feature>
<reference evidence="7 8" key="1">
    <citation type="submission" date="2020-08" db="EMBL/GenBank/DDBJ databases">
        <title>The Agave Microbiome: Exploring the role of microbial communities in plant adaptations to desert environments.</title>
        <authorList>
            <person name="Partida-Martinez L.P."/>
        </authorList>
    </citation>
    <scope>NUCLEOTIDE SEQUENCE [LARGE SCALE GENOMIC DNA]</scope>
    <source>
        <strain evidence="7 8">AT3.2</strain>
    </source>
</reference>
<dbReference type="SUPFAM" id="SSF52172">
    <property type="entry name" value="CheY-like"/>
    <property type="match status" value="2"/>
</dbReference>
<dbReference type="InterPro" id="IPR052155">
    <property type="entry name" value="Biofilm_reg_signaling"/>
</dbReference>
<dbReference type="SMART" id="SM00448">
    <property type="entry name" value="REC"/>
    <property type="match status" value="2"/>
</dbReference>
<feature type="modified residue" description="4-aspartylphosphate" evidence="1">
    <location>
        <position position="61"/>
    </location>
</feature>
<dbReference type="PROSITE" id="PS50887">
    <property type="entry name" value="GGDEF"/>
    <property type="match status" value="1"/>
</dbReference>
<dbReference type="InterPro" id="IPR011006">
    <property type="entry name" value="CheY-like_superfamily"/>
</dbReference>
<dbReference type="InterPro" id="IPR001789">
    <property type="entry name" value="Sig_transdc_resp-reg_receiver"/>
</dbReference>
<dbReference type="Gene3D" id="3.40.50.2300">
    <property type="match status" value="2"/>
</dbReference>
<feature type="region of interest" description="Disordered" evidence="2">
    <location>
        <begin position="851"/>
        <end position="875"/>
    </location>
</feature>
<organism evidence="7 8">
    <name type="scientific">Massilia aurea</name>
    <dbReference type="NCBI Taxonomy" id="373040"/>
    <lineage>
        <taxon>Bacteria</taxon>
        <taxon>Pseudomonadati</taxon>
        <taxon>Pseudomonadota</taxon>
        <taxon>Betaproteobacteria</taxon>
        <taxon>Burkholderiales</taxon>
        <taxon>Oxalobacteraceae</taxon>
        <taxon>Telluria group</taxon>
        <taxon>Massilia</taxon>
    </lineage>
</organism>
<evidence type="ECO:0000313" key="8">
    <source>
        <dbReference type="Proteomes" id="UP000540787"/>
    </source>
</evidence>
<dbReference type="FunFam" id="3.20.20.450:FF:000001">
    <property type="entry name" value="Cyclic di-GMP phosphodiesterase yahA"/>
    <property type="match status" value="1"/>
</dbReference>
<dbReference type="SUPFAM" id="SSF141868">
    <property type="entry name" value="EAL domain-like"/>
    <property type="match status" value="1"/>
</dbReference>
<dbReference type="Gene3D" id="3.20.20.450">
    <property type="entry name" value="EAL domain"/>
    <property type="match status" value="1"/>
</dbReference>
<dbReference type="PANTHER" id="PTHR44757">
    <property type="entry name" value="DIGUANYLATE CYCLASE DGCP"/>
    <property type="match status" value="1"/>
</dbReference>
<dbReference type="SUPFAM" id="SSF55073">
    <property type="entry name" value="Nucleotide cyclase"/>
    <property type="match status" value="1"/>
</dbReference>
<dbReference type="Pfam" id="PF00072">
    <property type="entry name" value="Response_reg"/>
    <property type="match status" value="2"/>
</dbReference>
<dbReference type="CDD" id="cd17569">
    <property type="entry name" value="REC_HupR-like"/>
    <property type="match status" value="1"/>
</dbReference>
<dbReference type="AlphaFoldDB" id="A0A7W9X2W1"/>
<feature type="domain" description="EAL" evidence="5">
    <location>
        <begin position="456"/>
        <end position="710"/>
    </location>
</feature>
<accession>A0A7W9X2W1</accession>
<dbReference type="SMART" id="SM00091">
    <property type="entry name" value="PAS"/>
    <property type="match status" value="1"/>
</dbReference>
<keyword evidence="8" id="KW-1185">Reference proteome</keyword>
<dbReference type="CDD" id="cd01948">
    <property type="entry name" value="EAL"/>
    <property type="match status" value="1"/>
</dbReference>
<dbReference type="InterPro" id="IPR035919">
    <property type="entry name" value="EAL_sf"/>
</dbReference>
<feature type="domain" description="PAS" evidence="4">
    <location>
        <begin position="152"/>
        <end position="196"/>
    </location>
</feature>
<dbReference type="GO" id="GO:0000160">
    <property type="term" value="P:phosphorelay signal transduction system"/>
    <property type="evidence" value="ECO:0007669"/>
    <property type="project" value="InterPro"/>
</dbReference>
<feature type="domain" description="Response regulatory" evidence="3">
    <location>
        <begin position="11"/>
        <end position="126"/>
    </location>
</feature>
<dbReference type="Gene3D" id="3.30.450.20">
    <property type="entry name" value="PAS domain"/>
    <property type="match status" value="1"/>
</dbReference>
<dbReference type="CDD" id="cd17551">
    <property type="entry name" value="REC_RpfG-like"/>
    <property type="match status" value="1"/>
</dbReference>
<feature type="domain" description="GGDEF" evidence="6">
    <location>
        <begin position="314"/>
        <end position="447"/>
    </location>
</feature>
<evidence type="ECO:0000259" key="4">
    <source>
        <dbReference type="PROSITE" id="PS50112"/>
    </source>
</evidence>
<dbReference type="PROSITE" id="PS50112">
    <property type="entry name" value="PAS"/>
    <property type="match status" value="1"/>
</dbReference>
<dbReference type="SUPFAM" id="SSF55785">
    <property type="entry name" value="PYP-like sensor domain (PAS domain)"/>
    <property type="match status" value="1"/>
</dbReference>
<dbReference type="Proteomes" id="UP000540787">
    <property type="component" value="Unassembled WGS sequence"/>
</dbReference>
<dbReference type="SMART" id="SM00267">
    <property type="entry name" value="GGDEF"/>
    <property type="match status" value="1"/>
</dbReference>
<evidence type="ECO:0000256" key="2">
    <source>
        <dbReference type="SAM" id="MobiDB-lite"/>
    </source>
</evidence>
<evidence type="ECO:0000256" key="1">
    <source>
        <dbReference type="PROSITE-ProRule" id="PRU00169"/>
    </source>
</evidence>
<feature type="domain" description="Response regulatory" evidence="3">
    <location>
        <begin position="725"/>
        <end position="840"/>
    </location>
</feature>
<proteinExistence type="predicted"/>
<dbReference type="SMART" id="SM00052">
    <property type="entry name" value="EAL"/>
    <property type="match status" value="1"/>
</dbReference>
<dbReference type="InterPro" id="IPR043128">
    <property type="entry name" value="Rev_trsase/Diguanyl_cyclase"/>
</dbReference>
<dbReference type="NCBIfam" id="TIGR00229">
    <property type="entry name" value="sensory_box"/>
    <property type="match status" value="1"/>
</dbReference>
<dbReference type="InterPro" id="IPR000160">
    <property type="entry name" value="GGDEF_dom"/>
</dbReference>
<dbReference type="RefSeq" id="WP_183556169.1">
    <property type="nucleotide sequence ID" value="NZ_JACHBX010000004.1"/>
</dbReference>
<dbReference type="Pfam" id="PF13188">
    <property type="entry name" value="PAS_8"/>
    <property type="match status" value="1"/>
</dbReference>
<gene>
    <name evidence="7" type="ORF">HD842_003669</name>
</gene>